<proteinExistence type="predicted"/>
<protein>
    <submittedName>
        <fullName evidence="2">Uncharacterized protein LOC113494777</fullName>
    </submittedName>
</protein>
<dbReference type="KEGG" id="tnl:113494777"/>
<organism evidence="1 2">
    <name type="scientific">Trichoplusia ni</name>
    <name type="common">Cabbage looper</name>
    <dbReference type="NCBI Taxonomy" id="7111"/>
    <lineage>
        <taxon>Eukaryota</taxon>
        <taxon>Metazoa</taxon>
        <taxon>Ecdysozoa</taxon>
        <taxon>Arthropoda</taxon>
        <taxon>Hexapoda</taxon>
        <taxon>Insecta</taxon>
        <taxon>Pterygota</taxon>
        <taxon>Neoptera</taxon>
        <taxon>Endopterygota</taxon>
        <taxon>Lepidoptera</taxon>
        <taxon>Glossata</taxon>
        <taxon>Ditrysia</taxon>
        <taxon>Noctuoidea</taxon>
        <taxon>Noctuidae</taxon>
        <taxon>Plusiinae</taxon>
        <taxon>Trichoplusia</taxon>
    </lineage>
</organism>
<evidence type="ECO:0000313" key="1">
    <source>
        <dbReference type="Proteomes" id="UP000322000"/>
    </source>
</evidence>
<dbReference type="AlphaFoldDB" id="A0A7E5VLH0"/>
<dbReference type="OrthoDB" id="7173113at2759"/>
<dbReference type="RefSeq" id="XP_026729041.1">
    <property type="nucleotide sequence ID" value="XM_026873240.1"/>
</dbReference>
<accession>A0A7E5VLH0</accession>
<name>A0A7E5VLH0_TRINI</name>
<keyword evidence="1" id="KW-1185">Reference proteome</keyword>
<dbReference type="Proteomes" id="UP000322000">
    <property type="component" value="Chromosome 6"/>
</dbReference>
<dbReference type="GeneID" id="113494777"/>
<dbReference type="InParanoid" id="A0A7E5VLH0"/>
<sequence length="215" mass="24491">MPRQKSFKTVCVDSVLFFALFALAGHLTINFWERYTIQNELSTMKNSLHNLKDTITNIGQAYDNLHTELTDLIDVVDPPPATVVIPSKNYKKLKDPDAKRCKNKPYFSRRAPRDIQVQAIISKRNDKKRVGVGTLTDAEIVASKITTIPLRNKSTAPMAKNTATNTKNPVMSTGITSDLSNSETDQYYRQCNHSVCNHNHLENHKDFENYRNVMY</sequence>
<gene>
    <name evidence="2" type="primary">LOC113494777</name>
</gene>
<evidence type="ECO:0000313" key="2">
    <source>
        <dbReference type="RefSeq" id="XP_026729041.1"/>
    </source>
</evidence>
<reference evidence="2" key="1">
    <citation type="submission" date="2025-08" db="UniProtKB">
        <authorList>
            <consortium name="RefSeq"/>
        </authorList>
    </citation>
    <scope>IDENTIFICATION</scope>
</reference>